<evidence type="ECO:0000313" key="2">
    <source>
        <dbReference type="Proteomes" id="UP000662939"/>
    </source>
</evidence>
<keyword evidence="2" id="KW-1185">Reference proteome</keyword>
<accession>A0A895XM70</accession>
<reference evidence="1" key="1">
    <citation type="submission" date="2021-02" db="EMBL/GenBank/DDBJ databases">
        <title>Natronoglycomyces albus gen. nov., sp. nov, a haloalkaliphilic actinobacterium from a soda solonchak soil.</title>
        <authorList>
            <person name="Sorokin D.Y."/>
            <person name="Khijniak T.V."/>
            <person name="Zakharycheva A.P."/>
            <person name="Boueva O.V."/>
            <person name="Ariskina E.V."/>
            <person name="Hahnke R.L."/>
            <person name="Bunk B."/>
            <person name="Sproer C."/>
            <person name="Schumann P."/>
            <person name="Evtushenko L.I."/>
            <person name="Kublanov I.V."/>
        </authorList>
    </citation>
    <scope>NUCLEOTIDE SEQUENCE</scope>
    <source>
        <strain evidence="1">DSM 106290</strain>
    </source>
</reference>
<dbReference type="EMBL" id="CP070496">
    <property type="protein sequence ID" value="QSB06444.1"/>
    <property type="molecule type" value="Genomic_DNA"/>
</dbReference>
<name>A0A895XM70_9ACTN</name>
<evidence type="ECO:0000313" key="1">
    <source>
        <dbReference type="EMBL" id="QSB06444.1"/>
    </source>
</evidence>
<dbReference type="RefSeq" id="WP_213172455.1">
    <property type="nucleotide sequence ID" value="NZ_CP070496.1"/>
</dbReference>
<sequence>MFKPLVVHTVRVKQRLLELVTRQGLHVVEVRLALPKPAEAGAAVGTLVAIVSKVDTNPELRALPVTAHLWPNAAWRDELEAQVVEFWQRVNASNQTRDDETNK</sequence>
<dbReference type="AlphaFoldDB" id="A0A895XM70"/>
<dbReference type="KEGG" id="nav:JQS30_05960"/>
<dbReference type="Proteomes" id="UP000662939">
    <property type="component" value="Chromosome"/>
</dbReference>
<gene>
    <name evidence="1" type="ORF">JQS30_05960</name>
</gene>
<proteinExistence type="predicted"/>
<organism evidence="1 2">
    <name type="scientific">Natronoglycomyces albus</name>
    <dbReference type="NCBI Taxonomy" id="2811108"/>
    <lineage>
        <taxon>Bacteria</taxon>
        <taxon>Bacillati</taxon>
        <taxon>Actinomycetota</taxon>
        <taxon>Actinomycetes</taxon>
        <taxon>Glycomycetales</taxon>
        <taxon>Glycomycetaceae</taxon>
        <taxon>Natronoglycomyces</taxon>
    </lineage>
</organism>
<protein>
    <submittedName>
        <fullName evidence="1">Uncharacterized protein</fullName>
    </submittedName>
</protein>